<accession>A0A6C2UGT6</accession>
<keyword evidence="2" id="KW-1185">Reference proteome</keyword>
<reference evidence="1 2" key="1">
    <citation type="submission" date="2019-04" db="EMBL/GenBank/DDBJ databases">
        <authorList>
            <person name="Van Vliet M D."/>
        </authorList>
    </citation>
    <scope>NUCLEOTIDE SEQUENCE [LARGE SCALE GENOMIC DNA]</scope>
    <source>
        <strain evidence="1 2">F21</strain>
    </source>
</reference>
<gene>
    <name evidence="1" type="ORF">SCARR_01196</name>
</gene>
<organism evidence="1 2">
    <name type="scientific">Pontiella sulfatireligans</name>
    <dbReference type="NCBI Taxonomy" id="2750658"/>
    <lineage>
        <taxon>Bacteria</taxon>
        <taxon>Pseudomonadati</taxon>
        <taxon>Kiritimatiellota</taxon>
        <taxon>Kiritimatiellia</taxon>
        <taxon>Kiritimatiellales</taxon>
        <taxon>Pontiellaceae</taxon>
        <taxon>Pontiella</taxon>
    </lineage>
</organism>
<name>A0A6C2UGT6_9BACT</name>
<proteinExistence type="predicted"/>
<protein>
    <submittedName>
        <fullName evidence="1">Uncharacterized protein</fullName>
    </submittedName>
</protein>
<evidence type="ECO:0000313" key="2">
    <source>
        <dbReference type="Proteomes" id="UP000346198"/>
    </source>
</evidence>
<dbReference type="AlphaFoldDB" id="A0A6C2UGT6"/>
<dbReference type="Proteomes" id="UP000346198">
    <property type="component" value="Unassembled WGS sequence"/>
</dbReference>
<dbReference type="EMBL" id="CAAHFH010000001">
    <property type="protein sequence ID" value="VGO19139.1"/>
    <property type="molecule type" value="Genomic_DNA"/>
</dbReference>
<evidence type="ECO:0000313" key="1">
    <source>
        <dbReference type="EMBL" id="VGO19139.1"/>
    </source>
</evidence>
<dbReference type="Gene3D" id="2.60.120.260">
    <property type="entry name" value="Galactose-binding domain-like"/>
    <property type="match status" value="1"/>
</dbReference>
<sequence length="244" mass="27285">MKNQGCTVRVIIKNERGHSHRGLTEAEKKDRAAHPPITKTFGEEETGTDTWRQFEYIYVVPETDGTIRFQLNVIEAGTLWIDDVRIEEEKPANGSLADEPEVTVLTPKAVTNLAAQTDRLAVAGDIYTFSQLLSKDLTVTYAMSPDPDELPQEYDREEYLAMMRESHCFYSNRLCKTSIGKVDISPGAQQADVENTVVQECISRGDGSVIRVTVSEKVTLRIENGKVKIAKIAGIVMKTNFEQD</sequence>
<dbReference type="RefSeq" id="WP_136060561.1">
    <property type="nucleotide sequence ID" value="NZ_CAAHFH010000001.1"/>
</dbReference>